<dbReference type="InterPro" id="IPR039426">
    <property type="entry name" value="TonB-dep_rcpt-like"/>
</dbReference>
<keyword evidence="6" id="KW-0472">Membrane</keyword>
<dbReference type="InterPro" id="IPR036942">
    <property type="entry name" value="Beta-barrel_TonB_sf"/>
</dbReference>
<keyword evidence="2" id="KW-0813">Transport</keyword>
<dbReference type="Pfam" id="PF00593">
    <property type="entry name" value="TonB_dep_Rec_b-barrel"/>
    <property type="match status" value="1"/>
</dbReference>
<dbReference type="SUPFAM" id="SSF56935">
    <property type="entry name" value="Porins"/>
    <property type="match status" value="1"/>
</dbReference>
<protein>
    <submittedName>
        <fullName evidence="10">TonB-dependent receptor</fullName>
    </submittedName>
</protein>
<name>A0A974XJS4_9GAMM</name>
<dbReference type="PANTHER" id="PTHR30069">
    <property type="entry name" value="TONB-DEPENDENT OUTER MEMBRANE RECEPTOR"/>
    <property type="match status" value="1"/>
</dbReference>
<comment type="subcellular location">
    <subcellularLocation>
        <location evidence="1">Cell outer membrane</location>
        <topology evidence="1">Multi-pass membrane protein</topology>
    </subcellularLocation>
</comment>
<evidence type="ECO:0000256" key="3">
    <source>
        <dbReference type="ARBA" id="ARBA00022452"/>
    </source>
</evidence>
<keyword evidence="10" id="KW-0675">Receptor</keyword>
<dbReference type="AlphaFoldDB" id="A0A974XJS4"/>
<dbReference type="Proteomes" id="UP000663281">
    <property type="component" value="Chromosome"/>
</dbReference>
<dbReference type="RefSeq" id="WP_207324770.1">
    <property type="nucleotide sequence ID" value="NZ_CP071504.1"/>
</dbReference>
<accession>A0A974XJS4</accession>
<keyword evidence="5" id="KW-0798">TonB box</keyword>
<dbReference type="InterPro" id="IPR000531">
    <property type="entry name" value="Beta-barrel_TonB"/>
</dbReference>
<feature type="signal peptide" evidence="8">
    <location>
        <begin position="1"/>
        <end position="22"/>
    </location>
</feature>
<proteinExistence type="predicted"/>
<dbReference type="GO" id="GO:0044718">
    <property type="term" value="P:siderophore transmembrane transport"/>
    <property type="evidence" value="ECO:0007669"/>
    <property type="project" value="TreeGrafter"/>
</dbReference>
<dbReference type="KEGG" id="scyp:JYB88_16115"/>
<dbReference type="Gene3D" id="2.40.170.20">
    <property type="entry name" value="TonB-dependent receptor, beta-barrel domain"/>
    <property type="match status" value="1"/>
</dbReference>
<evidence type="ECO:0000256" key="7">
    <source>
        <dbReference type="ARBA" id="ARBA00023237"/>
    </source>
</evidence>
<dbReference type="EMBL" id="CP071504">
    <property type="protein sequence ID" value="QSX29695.1"/>
    <property type="molecule type" value="Genomic_DNA"/>
</dbReference>
<dbReference type="PANTHER" id="PTHR30069:SF49">
    <property type="entry name" value="OUTER MEMBRANE PROTEIN C"/>
    <property type="match status" value="1"/>
</dbReference>
<sequence>MRFSLSPLSLGILPLLCAAAQAQTMDEVLEVRGQRPLNSLSSSPKDKVQADLGALLRDMAGAGLNSNGPLSGIAQYRGLFGDRVHQDIDGHSHAGAGPNAMDTPLSYGSGILTEALKLERGIADIARGTDTLGGSLHVVESQARANEYSAGLRGQYQANGDQSRLGAKANLGSEHQALLLFADHQQGLTAPQSGAGHRLLPGIYQQSQFGAKYRLFLNDEDYLGLDARHLETDNSATPALPMDIDYIRSDRVHTDGSHALGDSRLDWQLGYGNGRHGMDNDSLRLRMPTMAARYNQADAEDWQASIKLSDGDWQFGLDISQARHNSVITDPNNPMLRVDNFNGVRDDSYSLFGQWQSVLADWQWQLGARVKHYRFDADAVNHSMAAMKPAIKTLMDRFNQADRSGSDTGLDLVLQGRRALSEDLAAVVGLARKQANASYQQRFLWVPMQSTGGLADGRTYVGTLDLQLETAWQLELGLDLQQQQWLLSPRLFVQRIDNYIQGLPTEDPALLMAGDAHTLVFSNTDALLYGMDIQGELRLTEHWQLMFAAAYIRGERRDEDGDLYRIAPPNANLGLVYNSGNWFAGIHGRAVAAQDKVSAVQLEQATPGYFTLDLKAGWQGNNWRLSAGVDNLFDLEYADHLGGYNRVAGGDVPVGERLPQPGLNAWLMADYRL</sequence>
<keyword evidence="7" id="KW-0998">Cell outer membrane</keyword>
<evidence type="ECO:0000256" key="1">
    <source>
        <dbReference type="ARBA" id="ARBA00004571"/>
    </source>
</evidence>
<gene>
    <name evidence="10" type="ORF">JYB88_16115</name>
</gene>
<evidence type="ECO:0000259" key="9">
    <source>
        <dbReference type="Pfam" id="PF00593"/>
    </source>
</evidence>
<evidence type="ECO:0000256" key="8">
    <source>
        <dbReference type="SAM" id="SignalP"/>
    </source>
</evidence>
<evidence type="ECO:0000256" key="5">
    <source>
        <dbReference type="ARBA" id="ARBA00023077"/>
    </source>
</evidence>
<keyword evidence="11" id="KW-1185">Reference proteome</keyword>
<evidence type="ECO:0000313" key="10">
    <source>
        <dbReference type="EMBL" id="QSX29695.1"/>
    </source>
</evidence>
<keyword evidence="3" id="KW-1134">Transmembrane beta strand</keyword>
<keyword evidence="8" id="KW-0732">Signal</keyword>
<reference evidence="10 11" key="1">
    <citation type="submission" date="2021-03" db="EMBL/GenBank/DDBJ databases">
        <title>Novel species identification of genus Shewanella.</title>
        <authorList>
            <person name="Liu G."/>
            <person name="Zhang Q."/>
        </authorList>
    </citation>
    <scope>NUCLEOTIDE SEQUENCE [LARGE SCALE GENOMIC DNA]</scope>
    <source>
        <strain evidence="10 11">FJAT-53726</strain>
    </source>
</reference>
<organism evidence="10 11">
    <name type="scientific">Shewanella cyperi</name>
    <dbReference type="NCBI Taxonomy" id="2814292"/>
    <lineage>
        <taxon>Bacteria</taxon>
        <taxon>Pseudomonadati</taxon>
        <taxon>Pseudomonadota</taxon>
        <taxon>Gammaproteobacteria</taxon>
        <taxon>Alteromonadales</taxon>
        <taxon>Shewanellaceae</taxon>
        <taxon>Shewanella</taxon>
    </lineage>
</organism>
<evidence type="ECO:0000256" key="4">
    <source>
        <dbReference type="ARBA" id="ARBA00022692"/>
    </source>
</evidence>
<evidence type="ECO:0000256" key="6">
    <source>
        <dbReference type="ARBA" id="ARBA00023136"/>
    </source>
</evidence>
<evidence type="ECO:0000313" key="11">
    <source>
        <dbReference type="Proteomes" id="UP000663281"/>
    </source>
</evidence>
<keyword evidence="4" id="KW-0812">Transmembrane</keyword>
<feature type="chain" id="PRO_5038076705" evidence="8">
    <location>
        <begin position="23"/>
        <end position="673"/>
    </location>
</feature>
<evidence type="ECO:0000256" key="2">
    <source>
        <dbReference type="ARBA" id="ARBA00022448"/>
    </source>
</evidence>
<feature type="domain" description="TonB-dependent receptor-like beta-barrel" evidence="9">
    <location>
        <begin position="232"/>
        <end position="632"/>
    </location>
</feature>
<dbReference type="GO" id="GO:0009279">
    <property type="term" value="C:cell outer membrane"/>
    <property type="evidence" value="ECO:0007669"/>
    <property type="project" value="UniProtKB-SubCell"/>
</dbReference>
<dbReference type="GO" id="GO:0015344">
    <property type="term" value="F:siderophore uptake transmembrane transporter activity"/>
    <property type="evidence" value="ECO:0007669"/>
    <property type="project" value="TreeGrafter"/>
</dbReference>